<dbReference type="PROSITE" id="PS50928">
    <property type="entry name" value="ABC_TM1"/>
    <property type="match status" value="1"/>
</dbReference>
<dbReference type="GO" id="GO:0055085">
    <property type="term" value="P:transmembrane transport"/>
    <property type="evidence" value="ECO:0007669"/>
    <property type="project" value="InterPro"/>
</dbReference>
<name>A0A6B0YTB5_9CHLR</name>
<feature type="transmembrane region" description="Helical" evidence="7">
    <location>
        <begin position="29"/>
        <end position="52"/>
    </location>
</feature>
<comment type="caution">
    <text evidence="9">The sequence shown here is derived from an EMBL/GenBank/DDBJ whole genome shotgun (WGS) entry which is preliminary data.</text>
</comment>
<feature type="transmembrane region" description="Helical" evidence="7">
    <location>
        <begin position="218"/>
        <end position="240"/>
    </location>
</feature>
<evidence type="ECO:0000256" key="3">
    <source>
        <dbReference type="ARBA" id="ARBA00022475"/>
    </source>
</evidence>
<feature type="transmembrane region" description="Helical" evidence="7">
    <location>
        <begin position="281"/>
        <end position="302"/>
    </location>
</feature>
<keyword evidence="4 7" id="KW-0812">Transmembrane</keyword>
<evidence type="ECO:0000259" key="8">
    <source>
        <dbReference type="PROSITE" id="PS50928"/>
    </source>
</evidence>
<feature type="transmembrane region" description="Helical" evidence="7">
    <location>
        <begin position="177"/>
        <end position="197"/>
    </location>
</feature>
<comment type="similarity">
    <text evidence="7">Belongs to the binding-protein-dependent transport system permease family.</text>
</comment>
<dbReference type="InterPro" id="IPR035906">
    <property type="entry name" value="MetI-like_sf"/>
</dbReference>
<feature type="domain" description="ABC transmembrane type-1" evidence="8">
    <location>
        <begin position="88"/>
        <end position="299"/>
    </location>
</feature>
<accession>A0A6B0YTB5</accession>
<evidence type="ECO:0000256" key="4">
    <source>
        <dbReference type="ARBA" id="ARBA00022692"/>
    </source>
</evidence>
<dbReference type="Gene3D" id="1.10.3720.10">
    <property type="entry name" value="MetI-like"/>
    <property type="match status" value="1"/>
</dbReference>
<keyword evidence="6 7" id="KW-0472">Membrane</keyword>
<dbReference type="PANTHER" id="PTHR30193:SF1">
    <property type="entry name" value="ABC TRANSPORTER PERMEASE PROTEIN YESP-RELATED"/>
    <property type="match status" value="1"/>
</dbReference>
<evidence type="ECO:0000256" key="2">
    <source>
        <dbReference type="ARBA" id="ARBA00022448"/>
    </source>
</evidence>
<keyword evidence="5 7" id="KW-1133">Transmembrane helix</keyword>
<evidence type="ECO:0000256" key="7">
    <source>
        <dbReference type="RuleBase" id="RU363032"/>
    </source>
</evidence>
<feature type="transmembrane region" description="Helical" evidence="7">
    <location>
        <begin position="125"/>
        <end position="145"/>
    </location>
</feature>
<gene>
    <name evidence="9" type="ORF">F4Y42_12960</name>
</gene>
<organism evidence="9">
    <name type="scientific">Caldilineaceae bacterium SB0664_bin_27</name>
    <dbReference type="NCBI Taxonomy" id="2605260"/>
    <lineage>
        <taxon>Bacteria</taxon>
        <taxon>Bacillati</taxon>
        <taxon>Chloroflexota</taxon>
        <taxon>Caldilineae</taxon>
        <taxon>Caldilineales</taxon>
        <taxon>Caldilineaceae</taxon>
    </lineage>
</organism>
<evidence type="ECO:0000256" key="1">
    <source>
        <dbReference type="ARBA" id="ARBA00004651"/>
    </source>
</evidence>
<feature type="transmembrane region" description="Helical" evidence="7">
    <location>
        <begin position="93"/>
        <end position="113"/>
    </location>
</feature>
<reference evidence="9" key="1">
    <citation type="submission" date="2019-09" db="EMBL/GenBank/DDBJ databases">
        <title>Characterisation of the sponge microbiome using genome-centric metagenomics.</title>
        <authorList>
            <person name="Engelberts J.P."/>
            <person name="Robbins S.J."/>
            <person name="De Goeij J.M."/>
            <person name="Aranda M."/>
            <person name="Bell S.C."/>
            <person name="Webster N.S."/>
        </authorList>
    </citation>
    <scope>NUCLEOTIDE SEQUENCE</scope>
    <source>
        <strain evidence="9">SB0664_bin_27</strain>
    </source>
</reference>
<dbReference type="EMBL" id="VXRG01000107">
    <property type="protein sequence ID" value="MXY94344.1"/>
    <property type="molecule type" value="Genomic_DNA"/>
</dbReference>
<dbReference type="InterPro" id="IPR051393">
    <property type="entry name" value="ABC_transporter_permease"/>
</dbReference>
<keyword evidence="3" id="KW-1003">Cell membrane</keyword>
<dbReference type="Pfam" id="PF00528">
    <property type="entry name" value="BPD_transp_1"/>
    <property type="match status" value="1"/>
</dbReference>
<dbReference type="GO" id="GO:0005886">
    <property type="term" value="C:plasma membrane"/>
    <property type="evidence" value="ECO:0007669"/>
    <property type="project" value="UniProtKB-SubCell"/>
</dbReference>
<dbReference type="AlphaFoldDB" id="A0A6B0YTB5"/>
<sequence length="316" mass="35567">MADALPLGATSPVQTKRPRWSRKVKADNIAGYLFLAPWIIGFLAFIVGPMLASGYLSLTKYSGFGDAKWVGFQNYDKIFQDDLFYTSLYNTTYFAFLGVPAQLLVALLLAVLLNMKVRYVNVFRTVYYIPTVTPAVANVFLWVWIFNFDFGLINSLLRLVGVSPVNWLWDPQIVKPALILMSLWSVGQQMVIFLAALQGVSEELLEAASIDGASNFRRFIRITVPLISPVIFLNLIIGIINLFQTFTVAFIATKGGPINSSLFYVLYIYRKGFESFSMGYASGLAWILFMIILVITAIQFYFAQNWVYYESGEAPS</sequence>
<dbReference type="SUPFAM" id="SSF161098">
    <property type="entry name" value="MetI-like"/>
    <property type="match status" value="1"/>
</dbReference>
<dbReference type="InterPro" id="IPR000515">
    <property type="entry name" value="MetI-like"/>
</dbReference>
<proteinExistence type="inferred from homology"/>
<feature type="transmembrane region" description="Helical" evidence="7">
    <location>
        <begin position="246"/>
        <end position="269"/>
    </location>
</feature>
<protein>
    <submittedName>
        <fullName evidence="9">Sugar ABC transporter permease</fullName>
    </submittedName>
</protein>
<keyword evidence="2 7" id="KW-0813">Transport</keyword>
<evidence type="ECO:0000313" key="9">
    <source>
        <dbReference type="EMBL" id="MXY94344.1"/>
    </source>
</evidence>
<comment type="subcellular location">
    <subcellularLocation>
        <location evidence="1 7">Cell membrane</location>
        <topology evidence="1 7">Multi-pass membrane protein</topology>
    </subcellularLocation>
</comment>
<evidence type="ECO:0000256" key="5">
    <source>
        <dbReference type="ARBA" id="ARBA00022989"/>
    </source>
</evidence>
<dbReference type="CDD" id="cd06261">
    <property type="entry name" value="TM_PBP2"/>
    <property type="match status" value="1"/>
</dbReference>
<evidence type="ECO:0000256" key="6">
    <source>
        <dbReference type="ARBA" id="ARBA00023136"/>
    </source>
</evidence>
<dbReference type="PANTHER" id="PTHR30193">
    <property type="entry name" value="ABC TRANSPORTER PERMEASE PROTEIN"/>
    <property type="match status" value="1"/>
</dbReference>